<dbReference type="InterPro" id="IPR000489">
    <property type="entry name" value="Pterin-binding_dom"/>
</dbReference>
<comment type="cofactor">
    <cofactor evidence="2 21 22">
        <name>Zn(2+)</name>
        <dbReference type="ChEBI" id="CHEBI:29105"/>
    </cofactor>
</comment>
<dbReference type="PANTHER" id="PTHR45833">
    <property type="entry name" value="METHIONINE SYNTHASE"/>
    <property type="match status" value="1"/>
</dbReference>
<evidence type="ECO:0000256" key="1">
    <source>
        <dbReference type="ARBA" id="ARBA00001700"/>
    </source>
</evidence>
<feature type="domain" description="Hcy-binding" evidence="23">
    <location>
        <begin position="15"/>
        <end position="335"/>
    </location>
</feature>
<dbReference type="NCBIfam" id="TIGR02082">
    <property type="entry name" value="metH"/>
    <property type="match status" value="1"/>
</dbReference>
<evidence type="ECO:0000313" key="29">
    <source>
        <dbReference type="Proteomes" id="UP000594967"/>
    </source>
</evidence>
<dbReference type="InterPro" id="IPR006158">
    <property type="entry name" value="Cobalamin-bd"/>
</dbReference>
<dbReference type="SUPFAM" id="SSF51717">
    <property type="entry name" value="Dihydropteroate synthetase-like"/>
    <property type="match status" value="1"/>
</dbReference>
<dbReference type="Gene3D" id="3.10.196.10">
    <property type="entry name" value="Vitamin B12-dependent methionine synthase, activation domain"/>
    <property type="match status" value="1"/>
</dbReference>
<feature type="binding site" evidence="22">
    <location>
        <position position="320"/>
    </location>
    <ligand>
        <name>Zn(2+)</name>
        <dbReference type="ChEBI" id="CHEBI:29105"/>
    </ligand>
</feature>
<comment type="similarity">
    <text evidence="5">Belongs to the vitamin-B12 dependent methionine synthase family.</text>
</comment>
<dbReference type="InterPro" id="IPR050554">
    <property type="entry name" value="Met_Synthase/Corrinoid"/>
</dbReference>
<dbReference type="SUPFAM" id="SSF82282">
    <property type="entry name" value="Homocysteine S-methyltransferase"/>
    <property type="match status" value="1"/>
</dbReference>
<evidence type="ECO:0000256" key="16">
    <source>
        <dbReference type="ARBA" id="ARBA00023167"/>
    </source>
</evidence>
<dbReference type="SUPFAM" id="SSF52242">
    <property type="entry name" value="Cobalamin (vitamin B12)-binding domain"/>
    <property type="match status" value="1"/>
</dbReference>
<evidence type="ECO:0000256" key="18">
    <source>
        <dbReference type="ARBA" id="ARBA00025552"/>
    </source>
</evidence>
<evidence type="ECO:0000256" key="3">
    <source>
        <dbReference type="ARBA" id="ARBA00001956"/>
    </source>
</evidence>
<evidence type="ECO:0000259" key="27">
    <source>
        <dbReference type="PROSITE" id="PS51337"/>
    </source>
</evidence>
<feature type="domain" description="B12-binding N-terminal" evidence="27">
    <location>
        <begin position="659"/>
        <end position="753"/>
    </location>
</feature>
<dbReference type="InterPro" id="IPR037010">
    <property type="entry name" value="VitB12-dep_Met_synth_activ_sf"/>
</dbReference>
<comment type="function">
    <text evidence="18 21">Catalyzes the transfer of a methyl group from methyl-cobalamin to homocysteine, yielding enzyme-bound cob(I)alamin and methionine. Subsequently, remethylates the cofactor using methyltetrahydrofolate.</text>
</comment>
<name>A0A7T2WAP8_SERPL</name>
<proteinExistence type="inferred from homology"/>
<dbReference type="Pfam" id="PF02965">
    <property type="entry name" value="Met_synt_B12"/>
    <property type="match status" value="1"/>
</dbReference>
<dbReference type="PROSITE" id="PS50974">
    <property type="entry name" value="ADOMET_ACTIVATION"/>
    <property type="match status" value="1"/>
</dbReference>
<evidence type="ECO:0000256" key="20">
    <source>
        <dbReference type="NCBIfam" id="TIGR02082"/>
    </source>
</evidence>
<evidence type="ECO:0000256" key="8">
    <source>
        <dbReference type="ARBA" id="ARBA00022603"/>
    </source>
</evidence>
<evidence type="ECO:0000259" key="24">
    <source>
        <dbReference type="PROSITE" id="PS50972"/>
    </source>
</evidence>
<dbReference type="InterPro" id="IPR011005">
    <property type="entry name" value="Dihydropteroate_synth-like_sf"/>
</dbReference>
<keyword evidence="11 21" id="KW-0808">Transferase</keyword>
<dbReference type="Pfam" id="PF00809">
    <property type="entry name" value="Pterin_bind"/>
    <property type="match status" value="1"/>
</dbReference>
<evidence type="ECO:0000256" key="6">
    <source>
        <dbReference type="ARBA" id="ARBA00012032"/>
    </source>
</evidence>
<dbReference type="NCBIfam" id="NF007024">
    <property type="entry name" value="PRK09490.1"/>
    <property type="match status" value="1"/>
</dbReference>
<evidence type="ECO:0000256" key="14">
    <source>
        <dbReference type="ARBA" id="ARBA00022737"/>
    </source>
</evidence>
<dbReference type="SUPFAM" id="SSF56507">
    <property type="entry name" value="Methionine synthase activation domain-like"/>
    <property type="match status" value="1"/>
</dbReference>
<comment type="cofactor">
    <cofactor evidence="3 21">
        <name>methylcob(III)alamin</name>
        <dbReference type="ChEBI" id="CHEBI:28115"/>
    </cofactor>
</comment>
<evidence type="ECO:0000256" key="19">
    <source>
        <dbReference type="ARBA" id="ARBA00031040"/>
    </source>
</evidence>
<dbReference type="Gene3D" id="3.40.50.280">
    <property type="entry name" value="Cobalamin-binding domain"/>
    <property type="match status" value="1"/>
</dbReference>
<evidence type="ECO:0000259" key="26">
    <source>
        <dbReference type="PROSITE" id="PS51332"/>
    </source>
</evidence>
<keyword evidence="16 21" id="KW-0486">Methionine biosynthesis</keyword>
<dbReference type="CDD" id="cd02069">
    <property type="entry name" value="methionine_synthase_B12_BD"/>
    <property type="match status" value="1"/>
</dbReference>
<dbReference type="SMART" id="SM01018">
    <property type="entry name" value="B12-binding_2"/>
    <property type="match status" value="1"/>
</dbReference>
<dbReference type="PROSITE" id="PS50970">
    <property type="entry name" value="HCY"/>
    <property type="match status" value="1"/>
</dbReference>
<evidence type="ECO:0000256" key="22">
    <source>
        <dbReference type="PROSITE-ProRule" id="PRU00333"/>
    </source>
</evidence>
<dbReference type="PIRSF" id="PIRSF000381">
    <property type="entry name" value="MetH"/>
    <property type="match status" value="1"/>
</dbReference>
<evidence type="ECO:0000259" key="25">
    <source>
        <dbReference type="PROSITE" id="PS50974"/>
    </source>
</evidence>
<protein>
    <recommendedName>
        <fullName evidence="7 20">Methionine synthase</fullName>
        <ecNumber evidence="6 20">2.1.1.13</ecNumber>
    </recommendedName>
    <alternativeName>
        <fullName evidence="19 21">5-methyltetrahydrofolate--homocysteine methyltransferase</fullName>
    </alternativeName>
</protein>
<feature type="binding site" evidence="22">
    <location>
        <position position="257"/>
    </location>
    <ligand>
        <name>Zn(2+)</name>
        <dbReference type="ChEBI" id="CHEBI:29105"/>
    </ligand>
</feature>
<dbReference type="InterPro" id="IPR003759">
    <property type="entry name" value="Cbl-bd_cap"/>
</dbReference>
<keyword evidence="29" id="KW-1185">Reference proteome</keyword>
<evidence type="ECO:0000256" key="7">
    <source>
        <dbReference type="ARBA" id="ARBA00013998"/>
    </source>
</evidence>
<reference evidence="28 29" key="1">
    <citation type="submission" date="2020-12" db="EMBL/GenBank/DDBJ databases">
        <title>FDA dAtabase for Regulatory Grade micrObial Sequences (FDA-ARGOS): Supporting development and validation of Infectious Disease Dx tests.</title>
        <authorList>
            <person name="Sproer C."/>
            <person name="Gronow S."/>
            <person name="Severitt S."/>
            <person name="Schroder I."/>
            <person name="Tallon L."/>
            <person name="Sadzewicz L."/>
            <person name="Zhao X."/>
            <person name="Boylan J."/>
            <person name="Ott S."/>
            <person name="Bowen H."/>
            <person name="Vavikolanu K."/>
            <person name="Mehta A."/>
            <person name="Aluvathingal J."/>
            <person name="Nadendla S."/>
            <person name="Lowell S."/>
            <person name="Myers T."/>
            <person name="Yan Y."/>
            <person name="Sichtig H."/>
        </authorList>
    </citation>
    <scope>NUCLEOTIDE SEQUENCE [LARGE SCALE GENOMIC DNA]</scope>
    <source>
        <strain evidence="28 29">FDAARGOS_907</strain>
    </source>
</reference>
<keyword evidence="13 21" id="KW-0479">Metal-binding</keyword>
<dbReference type="InterPro" id="IPR036594">
    <property type="entry name" value="Meth_synthase_dom"/>
</dbReference>
<dbReference type="PROSITE" id="PS51337">
    <property type="entry name" value="B12_BINDING_NTER"/>
    <property type="match status" value="1"/>
</dbReference>
<dbReference type="InterPro" id="IPR033706">
    <property type="entry name" value="Met_synthase_B12-bd"/>
</dbReference>
<dbReference type="Pfam" id="PF02574">
    <property type="entry name" value="S-methyl_trans"/>
    <property type="match status" value="1"/>
</dbReference>
<feature type="binding site" evidence="22">
    <location>
        <position position="321"/>
    </location>
    <ligand>
        <name>Zn(2+)</name>
        <dbReference type="ChEBI" id="CHEBI:29105"/>
    </ligand>
</feature>
<dbReference type="Gene3D" id="3.20.20.20">
    <property type="entry name" value="Dihydropteroate synthase-like"/>
    <property type="match status" value="1"/>
</dbReference>
<keyword evidence="8 21" id="KW-0489">Methyltransferase</keyword>
<evidence type="ECO:0000313" key="28">
    <source>
        <dbReference type="EMBL" id="QPS18845.1"/>
    </source>
</evidence>
<dbReference type="Pfam" id="PF02607">
    <property type="entry name" value="B12-binding_2"/>
    <property type="match status" value="1"/>
</dbReference>
<dbReference type="Pfam" id="PF02310">
    <property type="entry name" value="B12-binding"/>
    <property type="match status" value="1"/>
</dbReference>
<evidence type="ECO:0000256" key="15">
    <source>
        <dbReference type="ARBA" id="ARBA00022833"/>
    </source>
</evidence>
<dbReference type="Gene3D" id="1.10.288.10">
    <property type="entry name" value="Cobalamin-dependent Methionine Synthase, domain 2"/>
    <property type="match status" value="1"/>
</dbReference>
<evidence type="ECO:0000259" key="23">
    <source>
        <dbReference type="PROSITE" id="PS50970"/>
    </source>
</evidence>
<dbReference type="InterPro" id="IPR036724">
    <property type="entry name" value="Cobalamin-bd_sf"/>
</dbReference>
<dbReference type="EMBL" id="CP065673">
    <property type="protein sequence ID" value="QPS18845.1"/>
    <property type="molecule type" value="Genomic_DNA"/>
</dbReference>
<evidence type="ECO:0000256" key="4">
    <source>
        <dbReference type="ARBA" id="ARBA00005178"/>
    </source>
</evidence>
<sequence length="1236" mass="137171">MGWMVIEGVTVTNRVEQLRRQLAQRILVLDGGMGTMIQSYRLEESDFRGERFADWQSDLKGNNDLLVLTKPEVITAIHYGYLEAGADILETNTFNSTTIAMADYHMESLSAEINYQAACLARACADEWTARTPDKPRYVAGVLGPTNRTASISPNVNDPAFRNVSFDELVEAYRESTRALVEGGVDLIMIETIFDTLNAKAAAFAVETEFEALGVELPIMISGTITDASGRTLSGQTTEAFYNSMRHVKPLSFGLNCALGPDELRQYVAELSRISETYVTAHPNAGLPNAFGEYDLDAQEMAKQVGEWAHAGFLNIIGGCCGTTPEHIAAMVDAVAGVPPRPLPDIPVACRLAGLEPLNIDAKTLFVNVGERTNVTGSARFKRLIKEEKYNEALAVARQQVESGAQIIDINMDEGMLDAEAAMVRFLSLIAGEPDIARVPIMFDSSKWSVIEKGLKCIQGKGIVNSISMKEGEEAFIHHAKLVRRYGAAVVVMAFDEVGQADTRERKFEICRRAYKILTERVGFPPEDIIFDPNIFAVATGIEEHNNYAVDFIEACADIKTHLPHAMISGGVSNVSFSFRGNDPVREAIHAVFLYHAIRNGMDMGIVNAGQLAIYDDLSDELRNAVEDVILNRRDDGTERLLDLAEKYRGSKDNEVAVQQAEWRGWPVEKRLEYSLVKGITEFIELDTEEARQRADRPIEVIEGPLMAGMNVVGDLFGEGKMFLPQVVKSARVMKQAVAYLEPYIEASKQKGTTAGKILLATVKGDVHDIGKNIVGVVLQCNNYEIVDLGVMVPTEKILKTAREQNVDIIGLSGLITPSLDEMVNVAKEMERQGFTLPLLIGGATTSKAHTAVKIEQNYSGSTTYVQNASRTVGVVSALLSATQRDDFVARTRKEYETVRIQHARKKPRTPPVSLQKARDNAMALDWENYRPPVPQQLGVHAVEAGIETLRQYIDWTPFFMTWSLAGKYPRILEDEVVGEEAKRLFADANQMLDMLAANGSLNPRGVYGLFPANRVGDDIEVYRDENRDEVLVVSRHLRQQTEKTDFPNYCLADFVAPKSSGKADYFGAFAVTGGLEEDELAAAYDAQHDDYNKIMIKALSDRLAEAFAEYLHEQVRKLHWGFAADENLSNEELIRENYQGIRPAPGYPACPEHTEKAEIWRLLDVNRHTGMELTESFAMWPGAAVSGWYFSHPESKYFAVAQIQRDQVEDYAARKGMSISEVERWLAPNLGYDAD</sequence>
<dbReference type="InterPro" id="IPR036589">
    <property type="entry name" value="HCY_dom_sf"/>
</dbReference>
<evidence type="ECO:0000256" key="11">
    <source>
        <dbReference type="ARBA" id="ARBA00022679"/>
    </source>
</evidence>
<feature type="domain" description="AdoMet activation" evidence="25">
    <location>
        <begin position="906"/>
        <end position="1236"/>
    </location>
</feature>
<evidence type="ECO:0000256" key="5">
    <source>
        <dbReference type="ARBA" id="ARBA00010398"/>
    </source>
</evidence>
<keyword evidence="10 21" id="KW-0846">Cobalamin</keyword>
<comment type="domain">
    <text evidence="21">Modular enzyme with four functionally distinct domains. The isolated Hcy-binding domain catalyzes methyl transfer from free methylcobalamin to homocysteine. The Hcy-binding domain in association with the pterin-binding domain catalyzes the methylation of cob(I)alamin by methyltetrahydrofolate and the methylation of homocysteine. The B12-binding domain binds the cofactor. The AdoMet activation domain binds S-adenosyl-L-methionine. Under aerobic conditions cob(I)alamin can be converted to inactive cob(II)alamin. Reductive methylation by S-adenosyl-L-methionine and flavodoxin regenerates methylcobalamin.</text>
</comment>
<dbReference type="PROSITE" id="PS51332">
    <property type="entry name" value="B12_BINDING"/>
    <property type="match status" value="1"/>
</dbReference>
<dbReference type="Gene3D" id="3.20.20.330">
    <property type="entry name" value="Homocysteine-binding-like domain"/>
    <property type="match status" value="1"/>
</dbReference>
<organism evidence="28 29">
    <name type="scientific">Serratia plymuthica</name>
    <dbReference type="NCBI Taxonomy" id="82996"/>
    <lineage>
        <taxon>Bacteria</taxon>
        <taxon>Pseudomonadati</taxon>
        <taxon>Pseudomonadota</taxon>
        <taxon>Gammaproteobacteria</taxon>
        <taxon>Enterobacterales</taxon>
        <taxon>Yersiniaceae</taxon>
        <taxon>Serratia</taxon>
    </lineage>
</organism>
<dbReference type="CDD" id="cd00740">
    <property type="entry name" value="MeTr"/>
    <property type="match status" value="1"/>
</dbReference>
<gene>
    <name evidence="28" type="primary">metH</name>
    <name evidence="28" type="ORF">I6G64_14650</name>
</gene>
<accession>A0A7T2WAP8</accession>
<keyword evidence="12 21" id="KW-0949">S-adenosyl-L-methionine</keyword>
<dbReference type="InterPro" id="IPR003726">
    <property type="entry name" value="HCY_dom"/>
</dbReference>
<dbReference type="Gene3D" id="1.10.1240.10">
    <property type="entry name" value="Methionine synthase domain"/>
    <property type="match status" value="1"/>
</dbReference>
<evidence type="ECO:0000256" key="13">
    <source>
        <dbReference type="ARBA" id="ARBA00022723"/>
    </source>
</evidence>
<evidence type="ECO:0000256" key="2">
    <source>
        <dbReference type="ARBA" id="ARBA00001947"/>
    </source>
</evidence>
<keyword evidence="15 21" id="KW-0862">Zinc</keyword>
<comment type="catalytic activity">
    <reaction evidence="1 21">
        <text>(6S)-5-methyl-5,6,7,8-tetrahydrofolate + L-homocysteine = (6S)-5,6,7,8-tetrahydrofolate + L-methionine</text>
        <dbReference type="Rhea" id="RHEA:11172"/>
        <dbReference type="ChEBI" id="CHEBI:18608"/>
        <dbReference type="ChEBI" id="CHEBI:57453"/>
        <dbReference type="ChEBI" id="CHEBI:57844"/>
        <dbReference type="ChEBI" id="CHEBI:58199"/>
        <dbReference type="EC" id="2.1.1.13"/>
    </reaction>
</comment>
<feature type="domain" description="B12-binding" evidence="26">
    <location>
        <begin position="755"/>
        <end position="890"/>
    </location>
</feature>
<dbReference type="InterPro" id="IPR011822">
    <property type="entry name" value="MetH"/>
</dbReference>
<evidence type="ECO:0000256" key="17">
    <source>
        <dbReference type="ARBA" id="ARBA00023285"/>
    </source>
</evidence>
<dbReference type="GO" id="GO:0008705">
    <property type="term" value="F:methionine synthase activity"/>
    <property type="evidence" value="ECO:0007669"/>
    <property type="project" value="UniProtKB-EC"/>
</dbReference>
<evidence type="ECO:0000256" key="12">
    <source>
        <dbReference type="ARBA" id="ARBA00022691"/>
    </source>
</evidence>
<keyword evidence="9 21" id="KW-0028">Amino-acid biosynthesis</keyword>
<dbReference type="PROSITE" id="PS50972">
    <property type="entry name" value="PTERIN_BINDING"/>
    <property type="match status" value="1"/>
</dbReference>
<dbReference type="SUPFAM" id="SSF47644">
    <property type="entry name" value="Methionine synthase domain"/>
    <property type="match status" value="1"/>
</dbReference>
<feature type="domain" description="Pterin-binding" evidence="24">
    <location>
        <begin position="366"/>
        <end position="627"/>
    </location>
</feature>
<evidence type="ECO:0000256" key="9">
    <source>
        <dbReference type="ARBA" id="ARBA00022605"/>
    </source>
</evidence>
<evidence type="ECO:0000256" key="10">
    <source>
        <dbReference type="ARBA" id="ARBA00022628"/>
    </source>
</evidence>
<dbReference type="RefSeq" id="WP_120978340.1">
    <property type="nucleotide sequence ID" value="NZ_CAMITG010000012.1"/>
</dbReference>
<keyword evidence="17 21" id="KW-0170">Cobalt</keyword>
<keyword evidence="14" id="KW-0677">Repeat</keyword>
<dbReference type="PANTHER" id="PTHR45833:SF1">
    <property type="entry name" value="METHIONINE SYNTHASE"/>
    <property type="match status" value="1"/>
</dbReference>
<dbReference type="EC" id="2.1.1.13" evidence="6 20"/>
<comment type="pathway">
    <text evidence="4 21">Amino-acid biosynthesis; L-methionine biosynthesis via de novo pathway; L-methionine from L-homocysteine (MetH route): step 1/1.</text>
</comment>
<dbReference type="Proteomes" id="UP000594967">
    <property type="component" value="Chromosome"/>
</dbReference>
<dbReference type="InterPro" id="IPR004223">
    <property type="entry name" value="VitB12-dep_Met_synth_activ_dom"/>
</dbReference>
<dbReference type="GO" id="GO:0032259">
    <property type="term" value="P:methylation"/>
    <property type="evidence" value="ECO:0007669"/>
    <property type="project" value="UniProtKB-KW"/>
</dbReference>
<evidence type="ECO:0000256" key="21">
    <source>
        <dbReference type="PIRNR" id="PIRNR000381"/>
    </source>
</evidence>